<dbReference type="Proteomes" id="UP000499080">
    <property type="component" value="Unassembled WGS sequence"/>
</dbReference>
<evidence type="ECO:0000313" key="3">
    <source>
        <dbReference type="Proteomes" id="UP000499080"/>
    </source>
</evidence>
<dbReference type="OrthoDB" id="414982at2759"/>
<proteinExistence type="predicted"/>
<dbReference type="InterPro" id="IPR011112">
    <property type="entry name" value="Rho-like_N"/>
</dbReference>
<dbReference type="Gene3D" id="1.10.720.30">
    <property type="entry name" value="SAP domain"/>
    <property type="match status" value="1"/>
</dbReference>
<sequence length="343" mass="41422">MELALKSKTVKQLREYCKTHNIRGYSRLRKNDLIDFLIDQMKRKEFITAFNFENDYFSKPLVKCEFYGEYYKPSYKNNHFRSLKHRIALLNEENIEEKYLRSKTKRELLDYYKRHNFKVLENLNKPDLIIYIIDPVQKKQVWNLLPFDNDLFTKPRKPRRSQIKRKICGEYYKKSYKSQHLRSPKHRNANLLGSEEVIEIDSSFKSRLKTYWVINIHNVTNLTEFLYDRRKRIVKDLIKEILNTNKHLKVNLKLFCDYEREGSEIQEHTFKTRNSIIVKYTDLDEFYDNTVEKILAEVDDFEGRGSGWSLDKIKQLELAINKYDPLKGASYMDLPEELKKKQL</sequence>
<keyword evidence="3" id="KW-1185">Reference proteome</keyword>
<evidence type="ECO:0000313" key="2">
    <source>
        <dbReference type="EMBL" id="GBM80043.1"/>
    </source>
</evidence>
<dbReference type="Pfam" id="PF07498">
    <property type="entry name" value="Rho_N"/>
    <property type="match status" value="1"/>
</dbReference>
<dbReference type="InterPro" id="IPR036361">
    <property type="entry name" value="SAP_dom_sf"/>
</dbReference>
<organism evidence="2 3">
    <name type="scientific">Araneus ventricosus</name>
    <name type="common">Orbweaver spider</name>
    <name type="synonym">Epeira ventricosa</name>
    <dbReference type="NCBI Taxonomy" id="182803"/>
    <lineage>
        <taxon>Eukaryota</taxon>
        <taxon>Metazoa</taxon>
        <taxon>Ecdysozoa</taxon>
        <taxon>Arthropoda</taxon>
        <taxon>Chelicerata</taxon>
        <taxon>Arachnida</taxon>
        <taxon>Araneae</taxon>
        <taxon>Araneomorphae</taxon>
        <taxon>Entelegynae</taxon>
        <taxon>Araneoidea</taxon>
        <taxon>Araneidae</taxon>
        <taxon>Araneus</taxon>
    </lineage>
</organism>
<dbReference type="InterPro" id="IPR036269">
    <property type="entry name" value="Rho_N_sf"/>
</dbReference>
<dbReference type="GO" id="GO:0006353">
    <property type="term" value="P:DNA-templated transcription termination"/>
    <property type="evidence" value="ECO:0007669"/>
    <property type="project" value="InterPro"/>
</dbReference>
<name>A0A4Y2IQA0_ARAVE</name>
<evidence type="ECO:0000259" key="1">
    <source>
        <dbReference type="SMART" id="SM00959"/>
    </source>
</evidence>
<protein>
    <recommendedName>
        <fullName evidence="1">Rho termination factor-like N-terminal domain-containing protein</fullName>
    </recommendedName>
</protein>
<accession>A0A4Y2IQA0</accession>
<gene>
    <name evidence="2" type="ORF">AVEN_202551_1</name>
</gene>
<dbReference type="SMART" id="SM00959">
    <property type="entry name" value="Rho_N"/>
    <property type="match status" value="1"/>
</dbReference>
<reference evidence="2 3" key="1">
    <citation type="journal article" date="2019" name="Sci. Rep.">
        <title>Orb-weaving spider Araneus ventricosus genome elucidates the spidroin gene catalogue.</title>
        <authorList>
            <person name="Kono N."/>
            <person name="Nakamura H."/>
            <person name="Ohtoshi R."/>
            <person name="Moran D.A.P."/>
            <person name="Shinohara A."/>
            <person name="Yoshida Y."/>
            <person name="Fujiwara M."/>
            <person name="Mori M."/>
            <person name="Tomita M."/>
            <person name="Arakawa K."/>
        </authorList>
    </citation>
    <scope>NUCLEOTIDE SEQUENCE [LARGE SCALE GENOMIC DNA]</scope>
</reference>
<dbReference type="PANTHER" id="PTHR31511:SF12">
    <property type="entry name" value="RHO TERMINATION FACTOR N-TERMINAL DOMAIN-CONTAINING PROTEIN"/>
    <property type="match status" value="1"/>
</dbReference>
<dbReference type="AlphaFoldDB" id="A0A4Y2IQA0"/>
<dbReference type="SUPFAM" id="SSF68912">
    <property type="entry name" value="Rho N-terminal domain-like"/>
    <property type="match status" value="1"/>
</dbReference>
<comment type="caution">
    <text evidence="2">The sequence shown here is derived from an EMBL/GenBank/DDBJ whole genome shotgun (WGS) entry which is preliminary data.</text>
</comment>
<feature type="domain" description="Rho termination factor-like N-terminal" evidence="1">
    <location>
        <begin position="4"/>
        <end position="45"/>
    </location>
</feature>
<dbReference type="PANTHER" id="PTHR31511">
    <property type="entry name" value="PROTEIN CBG23764"/>
    <property type="match status" value="1"/>
</dbReference>
<dbReference type="EMBL" id="BGPR01002856">
    <property type="protein sequence ID" value="GBM80043.1"/>
    <property type="molecule type" value="Genomic_DNA"/>
</dbReference>